<organism evidence="1 2">
    <name type="scientific">Escherichia phage PTXU04</name>
    <dbReference type="NCBI Taxonomy" id="2508206"/>
    <lineage>
        <taxon>Viruses</taxon>
        <taxon>Duplodnaviria</taxon>
        <taxon>Heunggongvirae</taxon>
        <taxon>Uroviricota</taxon>
        <taxon>Caudoviricetes</taxon>
        <taxon>Xuquatrovirus</taxon>
        <taxon>Xuquatrovirus PTXU04</taxon>
    </lineage>
</organism>
<dbReference type="EMBL" id="MK373772">
    <property type="protein sequence ID" value="QBQ76662.1"/>
    <property type="molecule type" value="Genomic_DNA"/>
</dbReference>
<protein>
    <submittedName>
        <fullName evidence="1">Uncharacterized protein</fullName>
    </submittedName>
</protein>
<evidence type="ECO:0000313" key="1">
    <source>
        <dbReference type="EMBL" id="QBQ76662.1"/>
    </source>
</evidence>
<accession>A0A482MTZ6</accession>
<reference evidence="1 2" key="1">
    <citation type="submission" date="2019-01" db="EMBL/GenBank/DDBJ databases">
        <title>Still something new to discover - new insights into E. coli phage diversity and taxonomy.</title>
        <authorList>
            <person name="Korf I.H.E."/>
            <person name="Adriaennsens E."/>
            <person name="Dreiseikelmann B."/>
            <person name="Kropinski A."/>
            <person name="Nimtz M."/>
            <person name="Meier-Kolthoff J.P."/>
            <person name="Rohde M."/>
            <person name="van Raaij M."/>
            <person name="Wittmann J."/>
        </authorList>
    </citation>
    <scope>NUCLEOTIDE SEQUENCE [LARGE SCALE GENOMIC DNA]</scope>
</reference>
<dbReference type="Proteomes" id="UP000307461">
    <property type="component" value="Segment"/>
</dbReference>
<evidence type="ECO:0000313" key="2">
    <source>
        <dbReference type="Proteomes" id="UP000307461"/>
    </source>
</evidence>
<proteinExistence type="predicted"/>
<keyword evidence="2" id="KW-1185">Reference proteome</keyword>
<name>A0A482MTZ6_9CAUD</name>
<gene>
    <name evidence="1" type="ORF">PTXU04_00048</name>
</gene>
<sequence length="83" mass="9149">MSNEPKHIDLCVNPNGLGDVLSDMLSIVNSDRSQGVFAVLGVVDGVQLVLAASDVEEYQVHDEELEIQLDDPVIFEQLKLTFH</sequence>